<evidence type="ECO:0000256" key="3">
    <source>
        <dbReference type="ARBA" id="ARBA00022475"/>
    </source>
</evidence>
<feature type="transmembrane region" description="Helical" evidence="9">
    <location>
        <begin position="170"/>
        <end position="193"/>
    </location>
</feature>
<dbReference type="RefSeq" id="WP_034866104.1">
    <property type="nucleotide sequence ID" value="NZ_CYZW01000006.1"/>
</dbReference>
<dbReference type="OrthoDB" id="9815089at2"/>
<feature type="transmembrane region" description="Helical" evidence="9">
    <location>
        <begin position="205"/>
        <end position="234"/>
    </location>
</feature>
<comment type="caution">
    <text evidence="10">The sequence shown here is derived from an EMBL/GenBank/DDBJ whole genome shotgun (WGS) entry which is preliminary data.</text>
</comment>
<evidence type="ECO:0000313" key="11">
    <source>
        <dbReference type="Proteomes" id="UP000092714"/>
    </source>
</evidence>
<comment type="subcellular location">
    <subcellularLocation>
        <location evidence="1">Cell membrane</location>
        <topology evidence="1">Multi-pass membrane protein</topology>
    </subcellularLocation>
</comment>
<keyword evidence="7 9" id="KW-1133">Transmembrane helix</keyword>
<dbReference type="AlphaFoldDB" id="A0A174EX74"/>
<dbReference type="EMBL" id="MAPZ01000025">
    <property type="protein sequence ID" value="OBY10026.1"/>
    <property type="molecule type" value="Genomic_DNA"/>
</dbReference>
<feature type="transmembrane region" description="Helical" evidence="9">
    <location>
        <begin position="72"/>
        <end position="102"/>
    </location>
</feature>
<evidence type="ECO:0000256" key="2">
    <source>
        <dbReference type="ARBA" id="ARBA00022448"/>
    </source>
</evidence>
<dbReference type="GeneID" id="42775842"/>
<gene>
    <name evidence="10" type="ORF">CP373A1_13070</name>
</gene>
<evidence type="ECO:0000313" key="10">
    <source>
        <dbReference type="EMBL" id="OBY10026.1"/>
    </source>
</evidence>
<name>A0A174EX74_9CLOT</name>
<feature type="transmembrane region" description="Helical" evidence="9">
    <location>
        <begin position="6"/>
        <end position="26"/>
    </location>
</feature>
<dbReference type="GO" id="GO:0005886">
    <property type="term" value="C:plasma membrane"/>
    <property type="evidence" value="ECO:0007669"/>
    <property type="project" value="UniProtKB-SubCell"/>
</dbReference>
<dbReference type="PANTHER" id="PTHR32502:SF8">
    <property type="entry name" value="N-ACETYLGALACTOSAMINE PERMEASE IIC COMPONENT 1"/>
    <property type="match status" value="1"/>
</dbReference>
<evidence type="ECO:0000256" key="7">
    <source>
        <dbReference type="ARBA" id="ARBA00022989"/>
    </source>
</evidence>
<evidence type="ECO:0000256" key="5">
    <source>
        <dbReference type="ARBA" id="ARBA00022683"/>
    </source>
</evidence>
<keyword evidence="6 9" id="KW-0812">Transmembrane</keyword>
<dbReference type="Proteomes" id="UP000092714">
    <property type="component" value="Unassembled WGS sequence"/>
</dbReference>
<dbReference type="eggNOG" id="COG3715">
    <property type="taxonomic scope" value="Bacteria"/>
</dbReference>
<evidence type="ECO:0000256" key="6">
    <source>
        <dbReference type="ARBA" id="ARBA00022692"/>
    </source>
</evidence>
<evidence type="ECO:0000256" key="1">
    <source>
        <dbReference type="ARBA" id="ARBA00004651"/>
    </source>
</evidence>
<accession>A0A174EX74</accession>
<feature type="transmembrane region" description="Helical" evidence="9">
    <location>
        <begin position="47"/>
        <end position="66"/>
    </location>
</feature>
<dbReference type="InterPro" id="IPR050303">
    <property type="entry name" value="GatZ_KbaZ_carbometab"/>
</dbReference>
<reference evidence="10 11" key="1">
    <citation type="submission" date="2016-06" db="EMBL/GenBank/DDBJ databases">
        <authorList>
            <person name="Kjaerup R.B."/>
            <person name="Dalgaard T.S."/>
            <person name="Juul-Madsen H.R."/>
        </authorList>
    </citation>
    <scope>NUCLEOTIDE SEQUENCE [LARGE SCALE GENOMIC DNA]</scope>
    <source>
        <strain evidence="10 11">373-A1</strain>
    </source>
</reference>
<organism evidence="10 11">
    <name type="scientific">Clostridium paraputrificum</name>
    <dbReference type="NCBI Taxonomy" id="29363"/>
    <lineage>
        <taxon>Bacteria</taxon>
        <taxon>Bacillati</taxon>
        <taxon>Bacillota</taxon>
        <taxon>Clostridia</taxon>
        <taxon>Eubacteriales</taxon>
        <taxon>Clostridiaceae</taxon>
        <taxon>Clostridium</taxon>
    </lineage>
</organism>
<keyword evidence="2" id="KW-0813">Transport</keyword>
<dbReference type="PANTHER" id="PTHR32502">
    <property type="entry name" value="N-ACETYLGALACTOSAMINE PERMEASE II COMPONENT-RELATED"/>
    <property type="match status" value="1"/>
</dbReference>
<feature type="transmembrane region" description="Helical" evidence="9">
    <location>
        <begin position="135"/>
        <end position="158"/>
    </location>
</feature>
<dbReference type="PROSITE" id="PS51106">
    <property type="entry name" value="PTS_EIIC_TYPE_4"/>
    <property type="match status" value="1"/>
</dbReference>
<evidence type="ECO:0000256" key="9">
    <source>
        <dbReference type="SAM" id="Phobius"/>
    </source>
</evidence>
<keyword evidence="5" id="KW-0598">Phosphotransferase system</keyword>
<keyword evidence="11" id="KW-1185">Reference proteome</keyword>
<keyword evidence="4 10" id="KW-0762">Sugar transport</keyword>
<evidence type="ECO:0000256" key="8">
    <source>
        <dbReference type="ARBA" id="ARBA00023136"/>
    </source>
</evidence>
<proteinExistence type="predicted"/>
<keyword evidence="8 9" id="KW-0472">Membrane</keyword>
<protein>
    <submittedName>
        <fullName evidence="10">PTS sugar transporter</fullName>
    </submittedName>
</protein>
<evidence type="ECO:0000256" key="4">
    <source>
        <dbReference type="ARBA" id="ARBA00022597"/>
    </source>
</evidence>
<dbReference type="GO" id="GO:0009401">
    <property type="term" value="P:phosphoenolpyruvate-dependent sugar phosphotransferase system"/>
    <property type="evidence" value="ECO:0007669"/>
    <property type="project" value="UniProtKB-KW"/>
</dbReference>
<dbReference type="Pfam" id="PF03609">
    <property type="entry name" value="EII-Sor"/>
    <property type="match status" value="1"/>
</dbReference>
<sequence length="261" mass="27469">MLTSAIIITIIAIIATIDYNGPLLMLHRPLVTGALTGLALGDFTQGLIIGATLELMWLGVTGIGGYTPPDTISGAIIGTAFGILSGQGATAGIAIAVPVAVVTQQLDVIAKTVDIFFVKKAEKAASKGDMSKIDLYHYSCLLVIVLFKIIPIFVAILVGGEYIKDLFDKIPPIIMTGLNVAGGMLPAIGFGMLLNMMLKKKMWVFLLVGFICSAFGGMSTIGISLVGVAAAYLFTNNITPAEPKVVTEVASNNIEEEEYDL</sequence>
<dbReference type="InterPro" id="IPR004700">
    <property type="entry name" value="PTS_IIC_man"/>
</dbReference>
<keyword evidence="3" id="KW-1003">Cell membrane</keyword>